<keyword evidence="3" id="KW-1185">Reference proteome</keyword>
<proteinExistence type="predicted"/>
<dbReference type="EMBL" id="BMTD01000018">
    <property type="protein sequence ID" value="GGV16692.1"/>
    <property type="molecule type" value="Genomic_DNA"/>
</dbReference>
<evidence type="ECO:0000256" key="1">
    <source>
        <dbReference type="SAM" id="MobiDB-lite"/>
    </source>
</evidence>
<dbReference type="AlphaFoldDB" id="A0A918II94"/>
<name>A0A918II94_9ACTN</name>
<reference evidence="2" key="2">
    <citation type="submission" date="2020-09" db="EMBL/GenBank/DDBJ databases">
        <authorList>
            <person name="Sun Q."/>
            <person name="Ohkuma M."/>
        </authorList>
    </citation>
    <scope>NUCLEOTIDE SEQUENCE</scope>
    <source>
        <strain evidence="2">JCM 4369</strain>
    </source>
</reference>
<evidence type="ECO:0000313" key="2">
    <source>
        <dbReference type="EMBL" id="GGV16692.1"/>
    </source>
</evidence>
<reference evidence="2" key="1">
    <citation type="journal article" date="2014" name="Int. J. Syst. Evol. Microbiol.">
        <title>Complete genome sequence of Corynebacterium casei LMG S-19264T (=DSM 44701T), isolated from a smear-ripened cheese.</title>
        <authorList>
            <consortium name="US DOE Joint Genome Institute (JGI-PGF)"/>
            <person name="Walter F."/>
            <person name="Albersmeier A."/>
            <person name="Kalinowski J."/>
            <person name="Ruckert C."/>
        </authorList>
    </citation>
    <scope>NUCLEOTIDE SEQUENCE</scope>
    <source>
        <strain evidence="2">JCM 4369</strain>
    </source>
</reference>
<protein>
    <submittedName>
        <fullName evidence="2">Uncharacterized protein</fullName>
    </submittedName>
</protein>
<gene>
    <name evidence="2" type="ORF">GCM10010260_65000</name>
</gene>
<evidence type="ECO:0000313" key="3">
    <source>
        <dbReference type="Proteomes" id="UP000618795"/>
    </source>
</evidence>
<sequence length="78" mass="8734">MKSASGSERQAPVEATPPVWAIGGGVVDDCAHGRSPSSDTPASNSRAWKRERELYPRFVRSFERRVVRRTGFRNTEKT</sequence>
<comment type="caution">
    <text evidence="2">The sequence shown here is derived from an EMBL/GenBank/DDBJ whole genome shotgun (WGS) entry which is preliminary data.</text>
</comment>
<organism evidence="2 3">
    <name type="scientific">Streptomyces filipinensis</name>
    <dbReference type="NCBI Taxonomy" id="66887"/>
    <lineage>
        <taxon>Bacteria</taxon>
        <taxon>Bacillati</taxon>
        <taxon>Actinomycetota</taxon>
        <taxon>Actinomycetes</taxon>
        <taxon>Kitasatosporales</taxon>
        <taxon>Streptomycetaceae</taxon>
        <taxon>Streptomyces</taxon>
    </lineage>
</organism>
<dbReference type="Proteomes" id="UP000618795">
    <property type="component" value="Unassembled WGS sequence"/>
</dbReference>
<feature type="compositionally biased region" description="Polar residues" evidence="1">
    <location>
        <begin position="35"/>
        <end position="46"/>
    </location>
</feature>
<accession>A0A918II94</accession>
<feature type="region of interest" description="Disordered" evidence="1">
    <location>
        <begin position="1"/>
        <end position="50"/>
    </location>
</feature>